<name>A0ACB7P3K0_9PEZI</name>
<evidence type="ECO:0000313" key="1">
    <source>
        <dbReference type="EMBL" id="KAH6628419.1"/>
    </source>
</evidence>
<reference evidence="1 2" key="1">
    <citation type="journal article" date="2021" name="Nat. Commun.">
        <title>Genetic determinants of endophytism in the Arabidopsis root mycobiome.</title>
        <authorList>
            <person name="Mesny F."/>
            <person name="Miyauchi S."/>
            <person name="Thiergart T."/>
            <person name="Pickel B."/>
            <person name="Atanasova L."/>
            <person name="Karlsson M."/>
            <person name="Huettel B."/>
            <person name="Barry K.W."/>
            <person name="Haridas S."/>
            <person name="Chen C."/>
            <person name="Bauer D."/>
            <person name="Andreopoulos W."/>
            <person name="Pangilinan J."/>
            <person name="LaButti K."/>
            <person name="Riley R."/>
            <person name="Lipzen A."/>
            <person name="Clum A."/>
            <person name="Drula E."/>
            <person name="Henrissat B."/>
            <person name="Kohler A."/>
            <person name="Grigoriev I.V."/>
            <person name="Martin F.M."/>
            <person name="Hacquard S."/>
        </authorList>
    </citation>
    <scope>NUCLEOTIDE SEQUENCE [LARGE SCALE GENOMIC DNA]</scope>
    <source>
        <strain evidence="1 2">MPI-SDFR-AT-0079</strain>
    </source>
</reference>
<dbReference type="EMBL" id="JAGIZQ010000005">
    <property type="protein sequence ID" value="KAH6628419.1"/>
    <property type="molecule type" value="Genomic_DNA"/>
</dbReference>
<keyword evidence="2" id="KW-1185">Reference proteome</keyword>
<organism evidence="1 2">
    <name type="scientific">Chaetomium tenue</name>
    <dbReference type="NCBI Taxonomy" id="1854479"/>
    <lineage>
        <taxon>Eukaryota</taxon>
        <taxon>Fungi</taxon>
        <taxon>Dikarya</taxon>
        <taxon>Ascomycota</taxon>
        <taxon>Pezizomycotina</taxon>
        <taxon>Sordariomycetes</taxon>
        <taxon>Sordariomycetidae</taxon>
        <taxon>Sordariales</taxon>
        <taxon>Chaetomiaceae</taxon>
        <taxon>Chaetomium</taxon>
    </lineage>
</organism>
<evidence type="ECO:0000313" key="2">
    <source>
        <dbReference type="Proteomes" id="UP000724584"/>
    </source>
</evidence>
<dbReference type="Proteomes" id="UP000724584">
    <property type="component" value="Unassembled WGS sequence"/>
</dbReference>
<proteinExistence type="predicted"/>
<comment type="caution">
    <text evidence="1">The sequence shown here is derived from an EMBL/GenBank/DDBJ whole genome shotgun (WGS) entry which is preliminary data.</text>
</comment>
<gene>
    <name evidence="1" type="ORF">F5144DRAFT_308406</name>
</gene>
<protein>
    <submittedName>
        <fullName evidence="1">Uncharacterized protein</fullName>
    </submittedName>
</protein>
<sequence>MQLSAALLSAAGLFAHTAAAGSFYLSSFETQGGIASYFCIDDSGSAGFHKLCQEEPVSIQLDAHGHFIAGDLMLQKIDQVSYKLVSTDLYPRGENDLTGPFAVTESHSFVYKGPGHYTWRLAGDFYDWEVYLDSSDYSTPAVAPNITGATLLYDSPS</sequence>
<accession>A0ACB7P3K0</accession>